<keyword evidence="7" id="KW-1185">Reference proteome</keyword>
<dbReference type="InterPro" id="IPR023772">
    <property type="entry name" value="DNA-bd_HTH_TetR-type_CS"/>
</dbReference>
<dbReference type="InterPro" id="IPR050109">
    <property type="entry name" value="HTH-type_TetR-like_transc_reg"/>
</dbReference>
<dbReference type="InterPro" id="IPR001647">
    <property type="entry name" value="HTH_TetR"/>
</dbReference>
<dbReference type="Proteomes" id="UP000240429">
    <property type="component" value="Unassembled WGS sequence"/>
</dbReference>
<dbReference type="PANTHER" id="PTHR30055">
    <property type="entry name" value="HTH-TYPE TRANSCRIPTIONAL REGULATOR RUTR"/>
    <property type="match status" value="1"/>
</dbReference>
<dbReference type="Pfam" id="PF00440">
    <property type="entry name" value="TetR_N"/>
    <property type="match status" value="1"/>
</dbReference>
<dbReference type="PROSITE" id="PS50977">
    <property type="entry name" value="HTH_TETR_2"/>
    <property type="match status" value="1"/>
</dbReference>
<evidence type="ECO:0000256" key="3">
    <source>
        <dbReference type="ARBA" id="ARBA00023163"/>
    </source>
</evidence>
<dbReference type="PRINTS" id="PR00455">
    <property type="entry name" value="HTHTETR"/>
</dbReference>
<feature type="domain" description="HTH tetR-type" evidence="5">
    <location>
        <begin position="12"/>
        <end position="72"/>
    </location>
</feature>
<reference evidence="6 7" key="1">
    <citation type="submission" date="2018-03" db="EMBL/GenBank/DDBJ databases">
        <title>Streptomyces dioscori sp. nov., a novel endophytic actinobacterium isolated from bulbil of Dioscorea bulbifera L.</title>
        <authorList>
            <person name="Zhikuan W."/>
        </authorList>
    </citation>
    <scope>NUCLEOTIDE SEQUENCE [LARGE SCALE GENOMIC DNA]</scope>
    <source>
        <strain evidence="6 7">A217</strain>
    </source>
</reference>
<dbReference type="GO" id="GO:0003700">
    <property type="term" value="F:DNA-binding transcription factor activity"/>
    <property type="evidence" value="ECO:0007669"/>
    <property type="project" value="TreeGrafter"/>
</dbReference>
<sequence length="192" mass="20931">MMSDGLRERSKARRREAIVRAAYELFADRGFEATTIADIAAAAEVSPRTVTLYFPSKLELAMSEFDSVTDQVRAAVHDREPGLTILDALERWLREEIAEPRGLADLTDRVLELNPQLRAVAEARLTEVIKFGAKILAEERGSSPDDFGPRMASAAAAAVISEVCYRPQEADIDTAMAFLRAGLATLPPGPAS</sequence>
<feature type="DNA-binding region" description="H-T-H motif" evidence="4">
    <location>
        <begin position="35"/>
        <end position="54"/>
    </location>
</feature>
<gene>
    <name evidence="6" type="ORF">C6Y14_25435</name>
</gene>
<keyword evidence="3" id="KW-0804">Transcription</keyword>
<dbReference type="PANTHER" id="PTHR30055:SF234">
    <property type="entry name" value="HTH-TYPE TRANSCRIPTIONAL REGULATOR BETI"/>
    <property type="match status" value="1"/>
</dbReference>
<evidence type="ECO:0000259" key="5">
    <source>
        <dbReference type="PROSITE" id="PS50977"/>
    </source>
</evidence>
<protein>
    <submittedName>
        <fullName evidence="6">Cell wall protein</fullName>
    </submittedName>
</protein>
<evidence type="ECO:0000256" key="4">
    <source>
        <dbReference type="PROSITE-ProRule" id="PRU00335"/>
    </source>
</evidence>
<keyword evidence="2 4" id="KW-0238">DNA-binding</keyword>
<evidence type="ECO:0000313" key="6">
    <source>
        <dbReference type="EMBL" id="PSM40517.1"/>
    </source>
</evidence>
<dbReference type="GO" id="GO:0000976">
    <property type="term" value="F:transcription cis-regulatory region binding"/>
    <property type="evidence" value="ECO:0007669"/>
    <property type="project" value="TreeGrafter"/>
</dbReference>
<keyword evidence="1" id="KW-0805">Transcription regulation</keyword>
<accession>A0A2P8Q2M1</accession>
<dbReference type="AlphaFoldDB" id="A0A2P8Q2M1"/>
<proteinExistence type="predicted"/>
<name>A0A2P8Q2M1_9ACTN</name>
<dbReference type="InterPro" id="IPR009057">
    <property type="entry name" value="Homeodomain-like_sf"/>
</dbReference>
<evidence type="ECO:0000256" key="2">
    <source>
        <dbReference type="ARBA" id="ARBA00023125"/>
    </source>
</evidence>
<dbReference type="SUPFAM" id="SSF46689">
    <property type="entry name" value="Homeodomain-like"/>
    <property type="match status" value="1"/>
</dbReference>
<dbReference type="OrthoDB" id="956698at2"/>
<organism evidence="6 7">
    <name type="scientific">Streptomyces dioscori</name>
    <dbReference type="NCBI Taxonomy" id="2109333"/>
    <lineage>
        <taxon>Bacteria</taxon>
        <taxon>Bacillati</taxon>
        <taxon>Actinomycetota</taxon>
        <taxon>Actinomycetes</taxon>
        <taxon>Kitasatosporales</taxon>
        <taxon>Streptomycetaceae</taxon>
        <taxon>Streptomyces</taxon>
        <taxon>Streptomyces aurantiacus group</taxon>
    </lineage>
</organism>
<evidence type="ECO:0000313" key="7">
    <source>
        <dbReference type="Proteomes" id="UP000240429"/>
    </source>
</evidence>
<comment type="caution">
    <text evidence="6">The sequence shown here is derived from an EMBL/GenBank/DDBJ whole genome shotgun (WGS) entry which is preliminary data.</text>
</comment>
<evidence type="ECO:0000256" key="1">
    <source>
        <dbReference type="ARBA" id="ARBA00023015"/>
    </source>
</evidence>
<dbReference type="EMBL" id="PYBJ01000018">
    <property type="protein sequence ID" value="PSM40517.1"/>
    <property type="molecule type" value="Genomic_DNA"/>
</dbReference>
<dbReference type="Gene3D" id="1.10.357.10">
    <property type="entry name" value="Tetracycline Repressor, domain 2"/>
    <property type="match status" value="1"/>
</dbReference>
<dbReference type="PROSITE" id="PS01081">
    <property type="entry name" value="HTH_TETR_1"/>
    <property type="match status" value="1"/>
</dbReference>
<dbReference type="RefSeq" id="WP_107019138.1">
    <property type="nucleotide sequence ID" value="NZ_KZ679047.1"/>
</dbReference>